<comment type="subcellular location">
    <subcellularLocation>
        <location evidence="2">Cell membrane</location>
        <topology evidence="2">Multi-pass membrane protein</topology>
    </subcellularLocation>
</comment>
<keyword evidence="9" id="KW-1133">Transmembrane helix</keyword>
<feature type="domain" description="Histidine kinase" evidence="15">
    <location>
        <begin position="204"/>
        <end position="419"/>
    </location>
</feature>
<evidence type="ECO:0000256" key="1">
    <source>
        <dbReference type="ARBA" id="ARBA00000085"/>
    </source>
</evidence>
<comment type="caution">
    <text evidence="18">The sequence shown here is derived from an EMBL/GenBank/DDBJ whole genome shotgun (WGS) entry which is preliminary data.</text>
</comment>
<dbReference type="SUPFAM" id="SSF47384">
    <property type="entry name" value="Homodimeric domain of signal transducing histidine kinase"/>
    <property type="match status" value="1"/>
</dbReference>
<dbReference type="EC" id="2.7.13.3" evidence="3"/>
<evidence type="ECO:0000256" key="13">
    <source>
        <dbReference type="PROSITE-ProRule" id="PRU00169"/>
    </source>
</evidence>
<dbReference type="InterPro" id="IPR011006">
    <property type="entry name" value="CheY-like_superfamily"/>
</dbReference>
<dbReference type="CDD" id="cd00082">
    <property type="entry name" value="HisKA"/>
    <property type="match status" value="1"/>
</dbReference>
<dbReference type="Pfam" id="PF00072">
    <property type="entry name" value="Response_reg"/>
    <property type="match status" value="1"/>
</dbReference>
<dbReference type="SMART" id="SM00387">
    <property type="entry name" value="HATPase_c"/>
    <property type="match status" value="1"/>
</dbReference>
<evidence type="ECO:0000256" key="7">
    <source>
        <dbReference type="ARBA" id="ARBA00022741"/>
    </source>
</evidence>
<dbReference type="InterPro" id="IPR036097">
    <property type="entry name" value="HisK_dim/P_sf"/>
</dbReference>
<evidence type="ECO:0000256" key="5">
    <source>
        <dbReference type="ARBA" id="ARBA00022553"/>
    </source>
</evidence>
<dbReference type="SUPFAM" id="SSF55874">
    <property type="entry name" value="ATPase domain of HSP90 chaperone/DNA topoisomerase II/histidine kinase"/>
    <property type="match status" value="1"/>
</dbReference>
<dbReference type="InterPro" id="IPR008207">
    <property type="entry name" value="Sig_transdc_His_kin_Hpt_dom"/>
</dbReference>
<dbReference type="PANTHER" id="PTHR45339:SF1">
    <property type="entry name" value="HYBRID SIGNAL TRANSDUCTION HISTIDINE KINASE J"/>
    <property type="match status" value="1"/>
</dbReference>
<dbReference type="Gene3D" id="1.10.287.130">
    <property type="match status" value="1"/>
</dbReference>
<evidence type="ECO:0000256" key="3">
    <source>
        <dbReference type="ARBA" id="ARBA00012438"/>
    </source>
</evidence>
<dbReference type="PROSITE" id="PS50109">
    <property type="entry name" value="HIS_KIN"/>
    <property type="match status" value="1"/>
</dbReference>
<keyword evidence="5 13" id="KW-0597">Phosphoprotein</keyword>
<evidence type="ECO:0000256" key="10">
    <source>
        <dbReference type="ARBA" id="ARBA00023012"/>
    </source>
</evidence>
<dbReference type="EMBL" id="BMZI01000001">
    <property type="protein sequence ID" value="GHB08283.1"/>
    <property type="molecule type" value="Genomic_DNA"/>
</dbReference>
<sequence>MVVRWLIRTSMVSGIALMGVTGWHAWQQQVANDQILDRRLESINRVFTPSLSQAVEQRNREAIDELLARLTRDPAIVTATLRNADGEVLNSSGDTALPPPMSLSNELSISTTGDLRRWVQPLSASMLAATIDPVWLDLALDSSQARAEPTRWPDRVAFLLSLLLLAVAALAAKVQRRRARDNLAADRDVSAAHEPPPSDRQLRHASHELRAPISGLLGFCRLLENSPLDVQQRDWLRQIHLASSGLLDTVDEVLGDRRRDRACQTFDIAELLWQLLCLQAPLAHARNLTLVTVVYDDVPPRLTGPQGSVRQLLMNLINNAVKYSEDGDVVVRVVLESRGEESVRLRLSVSDEGTVGGGEDRQRLARALAAPDDTDGHDAEAGVGIAICRHLVSELGGSLALSPRPEKGTTIVATIELQASPPFVRPAEFDLEGAEIALWQPHARLAHLIDYALKRWNARPRQLTEPNSVLSLGSRESLAIIGIGHDDLAPQNSTVWQRRFDDMSSPCLLLVNASPTQALDWRLPAGSEVVRLPMSRYIFGKTLAKMLAQERRAASPPRPRVLVVDDDEISQHYLDSLLSIADIDARVAGSAVEAEALAREGDVDLVFMDLNLPDANGFDVVSRLRGLGGRWRQIPVFAMTAAPGAHQHRSLAEHGIEELLAKPLSEPTLASILRRHLPETQAENIASPPFEMARLEALDTAAVPNHGDLPVVDRQASRKVTGDREALAEEMRNLLIAELPNSRRQLYAAWQRRDREALQNAVHQLHGGCRYCGVPQLTAACETLERFCQTAGADAGMSTCREPLRDVISACDRLLAWAEDRLITET</sequence>
<keyword evidence="19" id="KW-1185">Reference proteome</keyword>
<dbReference type="PROSITE" id="PS50110">
    <property type="entry name" value="RESPONSE_REGULATORY"/>
    <property type="match status" value="1"/>
</dbReference>
<dbReference type="InterPro" id="IPR001789">
    <property type="entry name" value="Sig_transdc_resp-reg_receiver"/>
</dbReference>
<evidence type="ECO:0000256" key="12">
    <source>
        <dbReference type="PROSITE-ProRule" id="PRU00110"/>
    </source>
</evidence>
<dbReference type="InterPro" id="IPR036641">
    <property type="entry name" value="HPT_dom_sf"/>
</dbReference>
<feature type="modified residue" description="4-aspartylphosphate" evidence="13">
    <location>
        <position position="609"/>
    </location>
</feature>
<accession>A0ABQ3DQL8</accession>
<gene>
    <name evidence="18" type="ORF">GCM10009038_02150</name>
</gene>
<evidence type="ECO:0000256" key="2">
    <source>
        <dbReference type="ARBA" id="ARBA00004651"/>
    </source>
</evidence>
<dbReference type="InterPro" id="IPR036890">
    <property type="entry name" value="HATPase_C_sf"/>
</dbReference>
<evidence type="ECO:0000259" key="16">
    <source>
        <dbReference type="PROSITE" id="PS50110"/>
    </source>
</evidence>
<dbReference type="CDD" id="cd17546">
    <property type="entry name" value="REC_hyHK_CKI1_RcsC-like"/>
    <property type="match status" value="1"/>
</dbReference>
<organism evidence="18 19">
    <name type="scientific">Salinicola rhizosphaerae</name>
    <dbReference type="NCBI Taxonomy" id="1443141"/>
    <lineage>
        <taxon>Bacteria</taxon>
        <taxon>Pseudomonadati</taxon>
        <taxon>Pseudomonadota</taxon>
        <taxon>Gammaproteobacteria</taxon>
        <taxon>Oceanospirillales</taxon>
        <taxon>Halomonadaceae</taxon>
        <taxon>Salinicola</taxon>
    </lineage>
</organism>
<dbReference type="Gene3D" id="1.20.120.160">
    <property type="entry name" value="HPT domain"/>
    <property type="match status" value="1"/>
</dbReference>
<keyword evidence="7" id="KW-0547">Nucleotide-binding</keyword>
<dbReference type="SMART" id="SM00448">
    <property type="entry name" value="REC"/>
    <property type="match status" value="1"/>
</dbReference>
<keyword evidence="11" id="KW-0472">Membrane</keyword>
<keyword evidence="4" id="KW-1003">Cell membrane</keyword>
<evidence type="ECO:0000256" key="9">
    <source>
        <dbReference type="ARBA" id="ARBA00022989"/>
    </source>
</evidence>
<dbReference type="Pfam" id="PF01627">
    <property type="entry name" value="Hpt"/>
    <property type="match status" value="1"/>
</dbReference>
<feature type="region of interest" description="Disordered" evidence="14">
    <location>
        <begin position="184"/>
        <end position="203"/>
    </location>
</feature>
<feature type="domain" description="HPt" evidence="17">
    <location>
        <begin position="724"/>
        <end position="825"/>
    </location>
</feature>
<dbReference type="Proteomes" id="UP000646745">
    <property type="component" value="Unassembled WGS sequence"/>
</dbReference>
<dbReference type="Gene3D" id="3.40.50.2300">
    <property type="match status" value="1"/>
</dbReference>
<dbReference type="PROSITE" id="PS50894">
    <property type="entry name" value="HPT"/>
    <property type="match status" value="1"/>
</dbReference>
<evidence type="ECO:0000256" key="6">
    <source>
        <dbReference type="ARBA" id="ARBA00022692"/>
    </source>
</evidence>
<protein>
    <recommendedName>
        <fullName evidence="3">histidine kinase</fullName>
        <ecNumber evidence="3">2.7.13.3</ecNumber>
    </recommendedName>
</protein>
<evidence type="ECO:0000313" key="18">
    <source>
        <dbReference type="EMBL" id="GHB08283.1"/>
    </source>
</evidence>
<keyword evidence="10" id="KW-0902">Two-component regulatory system</keyword>
<evidence type="ECO:0000256" key="4">
    <source>
        <dbReference type="ARBA" id="ARBA00022475"/>
    </source>
</evidence>
<feature type="domain" description="Response regulatory" evidence="16">
    <location>
        <begin position="560"/>
        <end position="677"/>
    </location>
</feature>
<reference evidence="19" key="1">
    <citation type="journal article" date="2019" name="Int. J. Syst. Evol. Microbiol.">
        <title>The Global Catalogue of Microorganisms (GCM) 10K type strain sequencing project: providing services to taxonomists for standard genome sequencing and annotation.</title>
        <authorList>
            <consortium name="The Broad Institute Genomics Platform"/>
            <consortium name="The Broad Institute Genome Sequencing Center for Infectious Disease"/>
            <person name="Wu L."/>
            <person name="Ma J."/>
        </authorList>
    </citation>
    <scope>NUCLEOTIDE SEQUENCE [LARGE SCALE GENOMIC DNA]</scope>
    <source>
        <strain evidence="19">KCTC 32998</strain>
    </source>
</reference>
<evidence type="ECO:0000256" key="8">
    <source>
        <dbReference type="ARBA" id="ARBA00022840"/>
    </source>
</evidence>
<dbReference type="InterPro" id="IPR003661">
    <property type="entry name" value="HisK_dim/P_dom"/>
</dbReference>
<dbReference type="Gene3D" id="3.30.565.10">
    <property type="entry name" value="Histidine kinase-like ATPase, C-terminal domain"/>
    <property type="match status" value="1"/>
</dbReference>
<dbReference type="SUPFAM" id="SSF47226">
    <property type="entry name" value="Histidine-containing phosphotransfer domain, HPT domain"/>
    <property type="match status" value="1"/>
</dbReference>
<dbReference type="InterPro" id="IPR003594">
    <property type="entry name" value="HATPase_dom"/>
</dbReference>
<keyword evidence="6" id="KW-0812">Transmembrane</keyword>
<keyword evidence="8" id="KW-0067">ATP-binding</keyword>
<evidence type="ECO:0000256" key="11">
    <source>
        <dbReference type="ARBA" id="ARBA00023136"/>
    </source>
</evidence>
<dbReference type="RefSeq" id="WP_189442744.1">
    <property type="nucleotide sequence ID" value="NZ_BMZI01000001.1"/>
</dbReference>
<name>A0ABQ3DQL8_9GAMM</name>
<dbReference type="PANTHER" id="PTHR45339">
    <property type="entry name" value="HYBRID SIGNAL TRANSDUCTION HISTIDINE KINASE J"/>
    <property type="match status" value="1"/>
</dbReference>
<dbReference type="Pfam" id="PF00512">
    <property type="entry name" value="HisKA"/>
    <property type="match status" value="1"/>
</dbReference>
<evidence type="ECO:0000256" key="14">
    <source>
        <dbReference type="SAM" id="MobiDB-lite"/>
    </source>
</evidence>
<feature type="modified residue" description="Phosphohistidine" evidence="12">
    <location>
        <position position="763"/>
    </location>
</feature>
<evidence type="ECO:0000313" key="19">
    <source>
        <dbReference type="Proteomes" id="UP000646745"/>
    </source>
</evidence>
<dbReference type="CDD" id="cd00088">
    <property type="entry name" value="HPT"/>
    <property type="match status" value="1"/>
</dbReference>
<evidence type="ECO:0000259" key="17">
    <source>
        <dbReference type="PROSITE" id="PS50894"/>
    </source>
</evidence>
<dbReference type="InterPro" id="IPR005467">
    <property type="entry name" value="His_kinase_dom"/>
</dbReference>
<dbReference type="SUPFAM" id="SSF52172">
    <property type="entry name" value="CheY-like"/>
    <property type="match status" value="1"/>
</dbReference>
<dbReference type="SMART" id="SM00388">
    <property type="entry name" value="HisKA"/>
    <property type="match status" value="1"/>
</dbReference>
<proteinExistence type="predicted"/>
<evidence type="ECO:0000259" key="15">
    <source>
        <dbReference type="PROSITE" id="PS50109"/>
    </source>
</evidence>
<dbReference type="Pfam" id="PF02518">
    <property type="entry name" value="HATPase_c"/>
    <property type="match status" value="1"/>
</dbReference>
<comment type="catalytic activity">
    <reaction evidence="1">
        <text>ATP + protein L-histidine = ADP + protein N-phospho-L-histidine.</text>
        <dbReference type="EC" id="2.7.13.3"/>
    </reaction>
</comment>